<evidence type="ECO:0000313" key="2">
    <source>
        <dbReference type="Proteomes" id="UP000276133"/>
    </source>
</evidence>
<proteinExistence type="predicted"/>
<evidence type="ECO:0000313" key="1">
    <source>
        <dbReference type="EMBL" id="RNA29369.1"/>
    </source>
</evidence>
<dbReference type="EMBL" id="REGN01002233">
    <property type="protein sequence ID" value="RNA29369.1"/>
    <property type="molecule type" value="Genomic_DNA"/>
</dbReference>
<sequence length="100" mass="11827">MLVKNKERTRLGSKARYSFFRDKNSMCSNDHNIEKERFLEMRFLAIIFNSMYFLVDACAKNKIDLEEEKIELYQIWSLISFDTNQVGIGLNTRLAKIIPI</sequence>
<accession>A0A3M7S126</accession>
<comment type="caution">
    <text evidence="1">The sequence shown here is derived from an EMBL/GenBank/DDBJ whole genome shotgun (WGS) entry which is preliminary data.</text>
</comment>
<keyword evidence="2" id="KW-1185">Reference proteome</keyword>
<organism evidence="1 2">
    <name type="scientific">Brachionus plicatilis</name>
    <name type="common">Marine rotifer</name>
    <name type="synonym">Brachionus muelleri</name>
    <dbReference type="NCBI Taxonomy" id="10195"/>
    <lineage>
        <taxon>Eukaryota</taxon>
        <taxon>Metazoa</taxon>
        <taxon>Spiralia</taxon>
        <taxon>Gnathifera</taxon>
        <taxon>Rotifera</taxon>
        <taxon>Eurotatoria</taxon>
        <taxon>Monogononta</taxon>
        <taxon>Pseudotrocha</taxon>
        <taxon>Ploima</taxon>
        <taxon>Brachionidae</taxon>
        <taxon>Brachionus</taxon>
    </lineage>
</organism>
<dbReference type="AlphaFoldDB" id="A0A3M7S126"/>
<dbReference type="Proteomes" id="UP000276133">
    <property type="component" value="Unassembled WGS sequence"/>
</dbReference>
<name>A0A3M7S126_BRAPC</name>
<reference evidence="1 2" key="1">
    <citation type="journal article" date="2018" name="Sci. Rep.">
        <title>Genomic signatures of local adaptation to the degree of environmental predictability in rotifers.</title>
        <authorList>
            <person name="Franch-Gras L."/>
            <person name="Hahn C."/>
            <person name="Garcia-Roger E.M."/>
            <person name="Carmona M.J."/>
            <person name="Serra M."/>
            <person name="Gomez A."/>
        </authorList>
    </citation>
    <scope>NUCLEOTIDE SEQUENCE [LARGE SCALE GENOMIC DNA]</scope>
    <source>
        <strain evidence="1">HYR1</strain>
    </source>
</reference>
<protein>
    <submittedName>
        <fullName evidence="1">Uncharacterized protein</fullName>
    </submittedName>
</protein>
<gene>
    <name evidence="1" type="ORF">BpHYR1_047950</name>
</gene>